<geneLocation type="plasmid" evidence="3">
    <name>unnamed</name>
</geneLocation>
<sequence>MLFRRRHPVSYLTKLRELLWPRRGFIRSYHYLTKRILRLSATPHAIAAGVVAGVVASWTPFIGLHFLLAFAFAYLIAGNMVAAAIGTAFGNPLTFPLIWAATWEIGHRMIGKGAPLGDSIDLERKFSIGAIETMWQPILKPMLIGAIPLAAVSGVVIYCVIYFTVAKFQARRRERLAAKARARLAKALQESSV</sequence>
<keyword evidence="3" id="KW-0614">Plasmid</keyword>
<name>A0ABT0D460_9HYPH</name>
<proteinExistence type="predicted"/>
<gene>
    <name evidence="3" type="ORF">MKJ03_17825</name>
</gene>
<dbReference type="PANTHER" id="PTHR40547:SF1">
    <property type="entry name" value="SLL0298 PROTEIN"/>
    <property type="match status" value="1"/>
</dbReference>
<reference evidence="3 4" key="1">
    <citation type="submission" date="2022-03" db="EMBL/GenBank/DDBJ databases">
        <title>Rhizobium SSM4.3 sp. nov., isolated from Sediment (Gouqi Island).</title>
        <authorList>
            <person name="Chen G."/>
        </authorList>
    </citation>
    <scope>NUCLEOTIDE SEQUENCE [LARGE SCALE GENOMIC DNA]</scope>
    <source>
        <strain evidence="3 4">SSM4.3</strain>
        <plasmid evidence="3">unnamed</plasmid>
    </source>
</reference>
<accession>A0ABT0D460</accession>
<evidence type="ECO:0000313" key="3">
    <source>
        <dbReference type="EMBL" id="MCJ8240195.1"/>
    </source>
</evidence>
<feature type="domain" description="DUF2062" evidence="2">
    <location>
        <begin position="27"/>
        <end position="173"/>
    </location>
</feature>
<evidence type="ECO:0000313" key="4">
    <source>
        <dbReference type="Proteomes" id="UP001522662"/>
    </source>
</evidence>
<dbReference type="Proteomes" id="UP001522662">
    <property type="component" value="Unassembled WGS sequence"/>
</dbReference>
<organism evidence="3 4">
    <name type="scientific">Peteryoungia algae</name>
    <dbReference type="NCBI Taxonomy" id="2919917"/>
    <lineage>
        <taxon>Bacteria</taxon>
        <taxon>Pseudomonadati</taxon>
        <taxon>Pseudomonadota</taxon>
        <taxon>Alphaproteobacteria</taxon>
        <taxon>Hyphomicrobiales</taxon>
        <taxon>Rhizobiaceae</taxon>
        <taxon>Peteryoungia</taxon>
    </lineage>
</organism>
<dbReference type="EMBL" id="JALAYX010000005">
    <property type="protein sequence ID" value="MCJ8240195.1"/>
    <property type="molecule type" value="Genomic_DNA"/>
</dbReference>
<evidence type="ECO:0000256" key="1">
    <source>
        <dbReference type="SAM" id="Phobius"/>
    </source>
</evidence>
<dbReference type="PANTHER" id="PTHR40547">
    <property type="entry name" value="SLL0298 PROTEIN"/>
    <property type="match status" value="1"/>
</dbReference>
<protein>
    <submittedName>
        <fullName evidence="3">DUF2062 domain-containing protein</fullName>
    </submittedName>
</protein>
<keyword evidence="1" id="KW-1133">Transmembrane helix</keyword>
<feature type="transmembrane region" description="Helical" evidence="1">
    <location>
        <begin position="41"/>
        <end position="59"/>
    </location>
</feature>
<keyword evidence="1" id="KW-0812">Transmembrane</keyword>
<keyword evidence="1" id="KW-0472">Membrane</keyword>
<dbReference type="RefSeq" id="WP_245137782.1">
    <property type="nucleotide sequence ID" value="NZ_CP128477.1"/>
</dbReference>
<keyword evidence="4" id="KW-1185">Reference proteome</keyword>
<dbReference type="InterPro" id="IPR018639">
    <property type="entry name" value="DUF2062"/>
</dbReference>
<evidence type="ECO:0000259" key="2">
    <source>
        <dbReference type="Pfam" id="PF09835"/>
    </source>
</evidence>
<dbReference type="Pfam" id="PF09835">
    <property type="entry name" value="DUF2062"/>
    <property type="match status" value="1"/>
</dbReference>
<feature type="transmembrane region" description="Helical" evidence="1">
    <location>
        <begin position="142"/>
        <end position="165"/>
    </location>
</feature>
<comment type="caution">
    <text evidence="3">The sequence shown here is derived from an EMBL/GenBank/DDBJ whole genome shotgun (WGS) entry which is preliminary data.</text>
</comment>